<dbReference type="InterPro" id="IPR011990">
    <property type="entry name" value="TPR-like_helical_dom_sf"/>
</dbReference>
<evidence type="ECO:0000259" key="1">
    <source>
        <dbReference type="Pfam" id="PF19919"/>
    </source>
</evidence>
<organism evidence="2 3">
    <name type="scientific">Puia dinghuensis</name>
    <dbReference type="NCBI Taxonomy" id="1792502"/>
    <lineage>
        <taxon>Bacteria</taxon>
        <taxon>Pseudomonadati</taxon>
        <taxon>Bacteroidota</taxon>
        <taxon>Chitinophagia</taxon>
        <taxon>Chitinophagales</taxon>
        <taxon>Chitinophagaceae</taxon>
        <taxon>Puia</taxon>
    </lineage>
</organism>
<dbReference type="InterPro" id="IPR045551">
    <property type="entry name" value="bpX3"/>
</dbReference>
<evidence type="ECO:0000313" key="3">
    <source>
        <dbReference type="Proteomes" id="UP000607559"/>
    </source>
</evidence>
<comment type="caution">
    <text evidence="2">The sequence shown here is derived from an EMBL/GenBank/DDBJ whole genome shotgun (WGS) entry which is preliminary data.</text>
</comment>
<proteinExistence type="predicted"/>
<dbReference type="RefSeq" id="WP_188929218.1">
    <property type="nucleotide sequence ID" value="NZ_BMJC01000001.1"/>
</dbReference>
<reference evidence="2" key="1">
    <citation type="journal article" date="2014" name="Int. J. Syst. Evol. Microbiol.">
        <title>Complete genome sequence of Corynebacterium casei LMG S-19264T (=DSM 44701T), isolated from a smear-ripened cheese.</title>
        <authorList>
            <consortium name="US DOE Joint Genome Institute (JGI-PGF)"/>
            <person name="Walter F."/>
            <person name="Albersmeier A."/>
            <person name="Kalinowski J."/>
            <person name="Ruckert C."/>
        </authorList>
    </citation>
    <scope>NUCLEOTIDE SEQUENCE</scope>
    <source>
        <strain evidence="2">CGMCC 1.15448</strain>
    </source>
</reference>
<dbReference type="Gene3D" id="1.25.40.10">
    <property type="entry name" value="Tetratricopeptide repeat domain"/>
    <property type="match status" value="1"/>
</dbReference>
<dbReference type="Proteomes" id="UP000607559">
    <property type="component" value="Unassembled WGS sequence"/>
</dbReference>
<dbReference type="AlphaFoldDB" id="A0A8J2U9U7"/>
<protein>
    <recommendedName>
        <fullName evidence="1">MoxR-vWA-beta-propeller ternary system domain-containing protein</fullName>
    </recommendedName>
</protein>
<gene>
    <name evidence="2" type="ORF">GCM10011511_10370</name>
</gene>
<feature type="domain" description="MoxR-vWA-beta-propeller ternary system" evidence="1">
    <location>
        <begin position="2"/>
        <end position="171"/>
    </location>
</feature>
<reference evidence="2" key="2">
    <citation type="submission" date="2020-09" db="EMBL/GenBank/DDBJ databases">
        <authorList>
            <person name="Sun Q."/>
            <person name="Zhou Y."/>
        </authorList>
    </citation>
    <scope>NUCLEOTIDE SEQUENCE</scope>
    <source>
        <strain evidence="2">CGMCC 1.15448</strain>
    </source>
</reference>
<dbReference type="SUPFAM" id="SSF48452">
    <property type="entry name" value="TPR-like"/>
    <property type="match status" value="1"/>
</dbReference>
<dbReference type="EMBL" id="BMJC01000001">
    <property type="protein sequence ID" value="GGA89037.1"/>
    <property type="molecule type" value="Genomic_DNA"/>
</dbReference>
<sequence>MQLNIRPHHKNDYPLTAIVVKGETLSSWIGELQSLGLSLAETTCYPLPGTRANSLWGCLLVPKEGRLPADIGRNSYCQRVHPLLYIPENSRLAPTLTPQQLDKMVKGTPHFFHPSIGWVELREPVDWVGVINPPRLAERMVTRPADTVVVPGAVRSFHILGLPPEEVLEKLDTQLFPEKRPGDKGPLSILERLVLLLLRLIFSWGFIPLPFLPFKKKSSGSKTSGSKASGKRSWWSRLVSPVVSRLEEKFMDLEERNKTEVDKLLKLFKKDPEEALKYAIPLDSGGTHRGKGGAASFSLTRRWLDLSLFGRSLQDKAGGGSIQLGNEFQRLNQQYQETAKQLIKNNEYQKAAFIYLRLLKSYTQAAQTLEEGKLYAEAASVYLKYNRDRVKAAECYEKGGMIQPAIDLYKELGKDEKVGDLYRSINRREEANHYFEKVAGEYTVNGQYVKASLVLRNKMEDGDRAQRLLMEGWRSGKDAVKCLNNYFSHLGDGELLQAEVRRVYEEETDGSNRPYYLDVMKCIYRPQDESTEVARDIAYEIVAQMVEKEPSVVAELQAFNKEDRNIVRDILKYKHSRR</sequence>
<name>A0A8J2U9U7_9BACT</name>
<dbReference type="Pfam" id="PF19919">
    <property type="entry name" value="bpX3"/>
    <property type="match status" value="1"/>
</dbReference>
<accession>A0A8J2U9U7</accession>
<keyword evidence="3" id="KW-1185">Reference proteome</keyword>
<evidence type="ECO:0000313" key="2">
    <source>
        <dbReference type="EMBL" id="GGA89037.1"/>
    </source>
</evidence>